<evidence type="ECO:0000256" key="4">
    <source>
        <dbReference type="RuleBase" id="RU362057"/>
    </source>
</evidence>
<evidence type="ECO:0000259" key="5">
    <source>
        <dbReference type="Pfam" id="PF26168"/>
    </source>
</evidence>
<dbReference type="InterPro" id="IPR035595">
    <property type="entry name" value="UDP_glycos_trans_CS"/>
</dbReference>
<keyword evidence="6" id="KW-1185">Reference proteome</keyword>
<dbReference type="InterPro" id="IPR058980">
    <property type="entry name" value="Glyco_transf_N"/>
</dbReference>
<dbReference type="Pfam" id="PF00201">
    <property type="entry name" value="UDPGT"/>
    <property type="match status" value="1"/>
</dbReference>
<keyword evidence="2 3" id="KW-0808">Transferase</keyword>
<gene>
    <name evidence="7" type="primary">LOC104606284</name>
</gene>
<proteinExistence type="inferred from homology"/>
<accession>A0A1U8ATD5</accession>
<dbReference type="GO" id="GO:0050404">
    <property type="term" value="F:zeatin O-beta-D-xylosyltransferase activity"/>
    <property type="evidence" value="ECO:0007669"/>
    <property type="project" value="UniProtKB-ARBA"/>
</dbReference>
<comment type="similarity">
    <text evidence="1 3">Belongs to the UDP-glycosyltransferase family.</text>
</comment>
<dbReference type="PROSITE" id="PS00375">
    <property type="entry name" value="UDPGT"/>
    <property type="match status" value="1"/>
</dbReference>
<keyword evidence="3" id="KW-0328">Glycosyltransferase</keyword>
<dbReference type="GeneID" id="104606284"/>
<evidence type="ECO:0000256" key="3">
    <source>
        <dbReference type="RuleBase" id="RU003718"/>
    </source>
</evidence>
<sequence length="525" mass="59378">MDSPRAYKDPNYKHQICRAEANKNNSNYPFIDRSMDHHDVFHLSYPRRLHPHRHFADQNGFKQAPVMVVTVPFPAQGHLNQLLHLSRLISAYGIPVHYVASATHNRQAKHRVHGWDPLSTPNLHFHDFPLPPFLNPPPNPHAPIKFPAHLQPTFDASLHLREPLAQLLDSLSAIAYRVVVIHDTLMAYAVQDVVALPNAEAYAFHPVSAFAIVFHLWESLGRPTDEGILIPNDVPHHSLEGCFTGEFAKFIARQYDLMNFDVGDLYNTCRAMEGRFVDLLDQEKLSGNKRIWAVGPLNPVVLGAARESPWRRHKCLEWLDKQPLRSVLYVSFGTMTSLSDDQIFELAVGLERSKQRFIWVLREADRGDIYAEEEEARVTQLPKGYEERVEGVGLIVRDWAPQLEILAHRATGGFLSHCGWNSCVESISMGVPIAAWPMHSDQPRNTMLVTQVLRVGLVVREWARRHELVSSDAVEDAARKLMASEEGDDMRKKAEMLGGAVRDSMSEGGISRAELDSFVAHISRV</sequence>
<dbReference type="OrthoDB" id="5835829at2759"/>
<organism evidence="6 7">
    <name type="scientific">Nelumbo nucifera</name>
    <name type="common">Sacred lotus</name>
    <dbReference type="NCBI Taxonomy" id="4432"/>
    <lineage>
        <taxon>Eukaryota</taxon>
        <taxon>Viridiplantae</taxon>
        <taxon>Streptophyta</taxon>
        <taxon>Embryophyta</taxon>
        <taxon>Tracheophyta</taxon>
        <taxon>Spermatophyta</taxon>
        <taxon>Magnoliopsida</taxon>
        <taxon>Proteales</taxon>
        <taxon>Nelumbonaceae</taxon>
        <taxon>Nelumbo</taxon>
    </lineage>
</organism>
<dbReference type="RefSeq" id="XP_010269695.1">
    <property type="nucleotide sequence ID" value="XM_010271393.2"/>
</dbReference>
<dbReference type="Proteomes" id="UP000189703">
    <property type="component" value="Unplaced"/>
</dbReference>
<dbReference type="eggNOG" id="KOG1192">
    <property type="taxonomic scope" value="Eukaryota"/>
</dbReference>
<feature type="domain" description="Glycosyltransferase N-terminal" evidence="5">
    <location>
        <begin position="65"/>
        <end position="299"/>
    </location>
</feature>
<dbReference type="SUPFAM" id="SSF53756">
    <property type="entry name" value="UDP-Glycosyltransferase/glycogen phosphorylase"/>
    <property type="match status" value="1"/>
</dbReference>
<evidence type="ECO:0000256" key="1">
    <source>
        <dbReference type="ARBA" id="ARBA00009995"/>
    </source>
</evidence>
<dbReference type="FunFam" id="3.40.50.2000:FF:000060">
    <property type="entry name" value="Glycosyltransferase"/>
    <property type="match status" value="1"/>
</dbReference>
<reference evidence="7" key="1">
    <citation type="submission" date="2025-08" db="UniProtKB">
        <authorList>
            <consortium name="RefSeq"/>
        </authorList>
    </citation>
    <scope>IDENTIFICATION</scope>
</reference>
<dbReference type="AlphaFoldDB" id="A0A1U8ATD5"/>
<name>A0A1U8ATD5_NELNU</name>
<dbReference type="OMA" id="WADPGHA"/>
<dbReference type="KEGG" id="nnu:104606284"/>
<dbReference type="CDD" id="cd03784">
    <property type="entry name" value="GT1_Gtf-like"/>
    <property type="match status" value="1"/>
</dbReference>
<dbReference type="PANTHER" id="PTHR48044:SF22">
    <property type="entry name" value="GLYCOSYLTRANSFERASE"/>
    <property type="match status" value="1"/>
</dbReference>
<evidence type="ECO:0000313" key="6">
    <source>
        <dbReference type="Proteomes" id="UP000189703"/>
    </source>
</evidence>
<protein>
    <recommendedName>
        <fullName evidence="4">Glycosyltransferase</fullName>
        <ecNumber evidence="4">2.4.1.-</ecNumber>
    </recommendedName>
</protein>
<dbReference type="PANTHER" id="PTHR48044">
    <property type="entry name" value="GLYCOSYLTRANSFERASE"/>
    <property type="match status" value="1"/>
</dbReference>
<dbReference type="Gene3D" id="3.40.50.2000">
    <property type="entry name" value="Glycogen Phosphorylase B"/>
    <property type="match status" value="2"/>
</dbReference>
<dbReference type="STRING" id="4432.A0A1U8ATD5"/>
<dbReference type="InterPro" id="IPR002213">
    <property type="entry name" value="UDP_glucos_trans"/>
</dbReference>
<evidence type="ECO:0000256" key="2">
    <source>
        <dbReference type="ARBA" id="ARBA00022679"/>
    </source>
</evidence>
<dbReference type="FunFam" id="3.40.50.2000:FF:000238">
    <property type="entry name" value="Glycosyltransferase"/>
    <property type="match status" value="1"/>
</dbReference>
<dbReference type="GO" id="GO:0035251">
    <property type="term" value="F:UDP-glucosyltransferase activity"/>
    <property type="evidence" value="ECO:0000318"/>
    <property type="project" value="GO_Central"/>
</dbReference>
<evidence type="ECO:0000313" key="7">
    <source>
        <dbReference type="RefSeq" id="XP_010269695.1"/>
    </source>
</evidence>
<dbReference type="EC" id="2.4.1.-" evidence="4"/>
<dbReference type="GO" id="GO:0009690">
    <property type="term" value="P:cytokinin metabolic process"/>
    <property type="evidence" value="ECO:0007669"/>
    <property type="project" value="UniProtKB-ARBA"/>
</dbReference>
<dbReference type="Pfam" id="PF26168">
    <property type="entry name" value="Glyco_transf_N"/>
    <property type="match status" value="1"/>
</dbReference>